<evidence type="ECO:0008006" key="9">
    <source>
        <dbReference type="Google" id="ProtNLM"/>
    </source>
</evidence>
<keyword evidence="5" id="KW-0460">Magnesium</keyword>
<name>A0A921ZNF2_MANSE</name>
<keyword evidence="6" id="KW-0324">Glycolysis</keyword>
<keyword evidence="3" id="KW-0479">Metal-binding</keyword>
<evidence type="ECO:0000313" key="8">
    <source>
        <dbReference type="Proteomes" id="UP000791440"/>
    </source>
</evidence>
<reference evidence="7" key="2">
    <citation type="submission" date="2020-12" db="EMBL/GenBank/DDBJ databases">
        <authorList>
            <person name="Kanost M."/>
        </authorList>
    </citation>
    <scope>NUCLEOTIDE SEQUENCE</scope>
</reference>
<dbReference type="GO" id="GO:0043843">
    <property type="term" value="F:ADP-specific glucokinase activity"/>
    <property type="evidence" value="ECO:0007669"/>
    <property type="project" value="TreeGrafter"/>
</dbReference>
<accession>A0A921ZNF2</accession>
<dbReference type="GO" id="GO:0006096">
    <property type="term" value="P:glycolytic process"/>
    <property type="evidence" value="ECO:0007669"/>
    <property type="project" value="UniProtKB-KW"/>
</dbReference>
<dbReference type="PANTHER" id="PTHR21208">
    <property type="entry name" value="ADP-DEPENDENT GLUCOKINASE"/>
    <property type="match status" value="1"/>
</dbReference>
<gene>
    <name evidence="7" type="ORF">O3G_MSEX012496</name>
</gene>
<protein>
    <recommendedName>
        <fullName evidence="9">ADP-dependent glucokinase</fullName>
    </recommendedName>
</protein>
<dbReference type="InterPro" id="IPR007666">
    <property type="entry name" value="ADP_PFK/GK"/>
</dbReference>
<dbReference type="PROSITE" id="PS51255">
    <property type="entry name" value="ADPK"/>
    <property type="match status" value="1"/>
</dbReference>
<keyword evidence="2" id="KW-0808">Transferase</keyword>
<evidence type="ECO:0000256" key="3">
    <source>
        <dbReference type="ARBA" id="ARBA00022723"/>
    </source>
</evidence>
<evidence type="ECO:0000256" key="6">
    <source>
        <dbReference type="ARBA" id="ARBA00023152"/>
    </source>
</evidence>
<dbReference type="Proteomes" id="UP000791440">
    <property type="component" value="Unassembled WGS sequence"/>
</dbReference>
<evidence type="ECO:0000256" key="5">
    <source>
        <dbReference type="ARBA" id="ARBA00022842"/>
    </source>
</evidence>
<sequence length="490" mass="55464">MAGAPLKFGSLLSICIVLYAVFYRKNYEGDLRLSPVREHLLFLESGNKVGLGNRQPKVALGYGACHDLFVNATLLLDYRELKGAPEHFNEISSKDEFLKSFAYFFKHGAAAERFMSNAKLYDELIEQALKLPDTRWAIGGNAPLMAKRFHMEGWKVLFAAKMSKKLKEYIPDEIKIVGDEENEEVKDDVHMILEYKSDEKFGSYKAPRANRYIMHNDENNPLLSSLEKFGDHLPGFKPNLLVISGLQMMDNYPFKTDNDKDLRAERLDMVKEQILSQPLNTLAHFEMASYVDLELLKHLTTKVLPFVDSVGMNEQELTNLYSVLEYGEVSVVADSNPRVATALDQMRKTFHLIKKQNKKYDSNRRLTRIHVHTLAYQAIMTVKDSKWKRTEAAAAKASLTAHRYVCNTKEISLEKAKLLLDDSFSTTTDNDNNSRVFFEPTKPVACWEEEVDGDKVDICVAPVLICTEAQLTAGAGDNISAAGLVLQVEK</sequence>
<keyword evidence="1" id="KW-0963">Cytoplasm</keyword>
<dbReference type="GO" id="GO:0046872">
    <property type="term" value="F:metal ion binding"/>
    <property type="evidence" value="ECO:0007669"/>
    <property type="project" value="UniProtKB-KW"/>
</dbReference>
<evidence type="ECO:0000256" key="2">
    <source>
        <dbReference type="ARBA" id="ARBA00022679"/>
    </source>
</evidence>
<dbReference type="EMBL" id="JH668728">
    <property type="protein sequence ID" value="KAG6461233.1"/>
    <property type="molecule type" value="Genomic_DNA"/>
</dbReference>
<dbReference type="EMBL" id="JH668728">
    <property type="protein sequence ID" value="KAG6461232.1"/>
    <property type="molecule type" value="Genomic_DNA"/>
</dbReference>
<keyword evidence="8" id="KW-1185">Reference proteome</keyword>
<evidence type="ECO:0000256" key="1">
    <source>
        <dbReference type="ARBA" id="ARBA00022490"/>
    </source>
</evidence>
<proteinExistence type="predicted"/>
<evidence type="ECO:0000256" key="4">
    <source>
        <dbReference type="ARBA" id="ARBA00022777"/>
    </source>
</evidence>
<dbReference type="PANTHER" id="PTHR21208:SF1">
    <property type="entry name" value="ADP-DEPENDENT GLUCOKINASE"/>
    <property type="match status" value="1"/>
</dbReference>
<evidence type="ECO:0000313" key="7">
    <source>
        <dbReference type="EMBL" id="KAG6461233.1"/>
    </source>
</evidence>
<organism evidence="7 8">
    <name type="scientific">Manduca sexta</name>
    <name type="common">Tobacco hawkmoth</name>
    <name type="synonym">Tobacco hornworm</name>
    <dbReference type="NCBI Taxonomy" id="7130"/>
    <lineage>
        <taxon>Eukaryota</taxon>
        <taxon>Metazoa</taxon>
        <taxon>Ecdysozoa</taxon>
        <taxon>Arthropoda</taxon>
        <taxon>Hexapoda</taxon>
        <taxon>Insecta</taxon>
        <taxon>Pterygota</taxon>
        <taxon>Neoptera</taxon>
        <taxon>Endopterygota</taxon>
        <taxon>Lepidoptera</taxon>
        <taxon>Glossata</taxon>
        <taxon>Ditrysia</taxon>
        <taxon>Bombycoidea</taxon>
        <taxon>Sphingidae</taxon>
        <taxon>Sphinginae</taxon>
        <taxon>Sphingini</taxon>
        <taxon>Manduca</taxon>
    </lineage>
</organism>
<dbReference type="InterPro" id="IPR029056">
    <property type="entry name" value="Ribokinase-like"/>
</dbReference>
<dbReference type="Gene3D" id="3.40.1190.20">
    <property type="match status" value="1"/>
</dbReference>
<dbReference type="AlphaFoldDB" id="A0A921ZNF2"/>
<dbReference type="Pfam" id="PF04587">
    <property type="entry name" value="ADP_PFK_GK"/>
    <property type="match status" value="1"/>
</dbReference>
<dbReference type="GO" id="GO:0006006">
    <property type="term" value="P:glucose metabolic process"/>
    <property type="evidence" value="ECO:0007669"/>
    <property type="project" value="TreeGrafter"/>
</dbReference>
<keyword evidence="4" id="KW-0418">Kinase</keyword>
<dbReference type="GO" id="GO:0005783">
    <property type="term" value="C:endoplasmic reticulum"/>
    <property type="evidence" value="ECO:0007669"/>
    <property type="project" value="TreeGrafter"/>
</dbReference>
<reference evidence="7" key="1">
    <citation type="journal article" date="2016" name="Insect Biochem. Mol. Biol.">
        <title>Multifaceted biological insights from a draft genome sequence of the tobacco hornworm moth, Manduca sexta.</title>
        <authorList>
            <person name="Kanost M.R."/>
            <person name="Arrese E.L."/>
            <person name="Cao X."/>
            <person name="Chen Y.R."/>
            <person name="Chellapilla S."/>
            <person name="Goldsmith M.R."/>
            <person name="Grosse-Wilde E."/>
            <person name="Heckel D.G."/>
            <person name="Herndon N."/>
            <person name="Jiang H."/>
            <person name="Papanicolaou A."/>
            <person name="Qu J."/>
            <person name="Soulages J.L."/>
            <person name="Vogel H."/>
            <person name="Walters J."/>
            <person name="Waterhouse R.M."/>
            <person name="Ahn S.J."/>
            <person name="Almeida F.C."/>
            <person name="An C."/>
            <person name="Aqrawi P."/>
            <person name="Bretschneider A."/>
            <person name="Bryant W.B."/>
            <person name="Bucks S."/>
            <person name="Chao H."/>
            <person name="Chevignon G."/>
            <person name="Christen J.M."/>
            <person name="Clarke D.F."/>
            <person name="Dittmer N.T."/>
            <person name="Ferguson L.C.F."/>
            <person name="Garavelou S."/>
            <person name="Gordon K.H.J."/>
            <person name="Gunaratna R.T."/>
            <person name="Han Y."/>
            <person name="Hauser F."/>
            <person name="He Y."/>
            <person name="Heidel-Fischer H."/>
            <person name="Hirsh A."/>
            <person name="Hu Y."/>
            <person name="Jiang H."/>
            <person name="Kalra D."/>
            <person name="Klinner C."/>
            <person name="Konig C."/>
            <person name="Kovar C."/>
            <person name="Kroll A.R."/>
            <person name="Kuwar S.S."/>
            <person name="Lee S.L."/>
            <person name="Lehman R."/>
            <person name="Li K."/>
            <person name="Li Z."/>
            <person name="Liang H."/>
            <person name="Lovelace S."/>
            <person name="Lu Z."/>
            <person name="Mansfield J.H."/>
            <person name="McCulloch K.J."/>
            <person name="Mathew T."/>
            <person name="Morton B."/>
            <person name="Muzny D.M."/>
            <person name="Neunemann D."/>
            <person name="Ongeri F."/>
            <person name="Pauchet Y."/>
            <person name="Pu L.L."/>
            <person name="Pyrousis I."/>
            <person name="Rao X.J."/>
            <person name="Redding A."/>
            <person name="Roesel C."/>
            <person name="Sanchez-Gracia A."/>
            <person name="Schaack S."/>
            <person name="Shukla A."/>
            <person name="Tetreau G."/>
            <person name="Wang Y."/>
            <person name="Xiong G.H."/>
            <person name="Traut W."/>
            <person name="Walsh T.K."/>
            <person name="Worley K.C."/>
            <person name="Wu D."/>
            <person name="Wu W."/>
            <person name="Wu Y.Q."/>
            <person name="Zhang X."/>
            <person name="Zou Z."/>
            <person name="Zucker H."/>
            <person name="Briscoe A.D."/>
            <person name="Burmester T."/>
            <person name="Clem R.J."/>
            <person name="Feyereisen R."/>
            <person name="Grimmelikhuijzen C.J.P."/>
            <person name="Hamodrakas S.J."/>
            <person name="Hansson B.S."/>
            <person name="Huguet E."/>
            <person name="Jermiin L.S."/>
            <person name="Lan Q."/>
            <person name="Lehman H.K."/>
            <person name="Lorenzen M."/>
            <person name="Merzendorfer H."/>
            <person name="Michalopoulos I."/>
            <person name="Morton D.B."/>
            <person name="Muthukrishnan S."/>
            <person name="Oakeshott J.G."/>
            <person name="Palmer W."/>
            <person name="Park Y."/>
            <person name="Passarelli A.L."/>
            <person name="Rozas J."/>
            <person name="Schwartz L.M."/>
            <person name="Smith W."/>
            <person name="Southgate A."/>
            <person name="Vilcinskas A."/>
            <person name="Vogt R."/>
            <person name="Wang P."/>
            <person name="Werren J."/>
            <person name="Yu X.Q."/>
            <person name="Zhou J.J."/>
            <person name="Brown S.J."/>
            <person name="Scherer S.E."/>
            <person name="Richards S."/>
            <person name="Blissard G.W."/>
        </authorList>
    </citation>
    <scope>NUCLEOTIDE SEQUENCE</scope>
</reference>
<comment type="caution">
    <text evidence="7">The sequence shown here is derived from an EMBL/GenBank/DDBJ whole genome shotgun (WGS) entry which is preliminary data.</text>
</comment>
<dbReference type="SUPFAM" id="SSF53613">
    <property type="entry name" value="Ribokinase-like"/>
    <property type="match status" value="1"/>
</dbReference>